<dbReference type="EMBL" id="JAJCJQ010000024">
    <property type="protein sequence ID" value="MCB6961787.1"/>
    <property type="molecule type" value="Genomic_DNA"/>
</dbReference>
<comment type="similarity">
    <text evidence="6">Belongs to the CsrA/RsmA family.</text>
</comment>
<evidence type="ECO:0000313" key="12">
    <source>
        <dbReference type="EMBL" id="MCC2747662.1"/>
    </source>
</evidence>
<evidence type="ECO:0000313" key="35">
    <source>
        <dbReference type="Proteomes" id="UP000095384"/>
    </source>
</evidence>
<dbReference type="SUPFAM" id="SSF117130">
    <property type="entry name" value="CsrA-like"/>
    <property type="match status" value="1"/>
</dbReference>
<evidence type="ECO:0000313" key="14">
    <source>
        <dbReference type="EMBL" id="MSC59526.1"/>
    </source>
</evidence>
<dbReference type="Proteomes" id="UP000286104">
    <property type="component" value="Unassembled WGS sequence"/>
</dbReference>
<dbReference type="Proteomes" id="UP000260970">
    <property type="component" value="Unassembled WGS sequence"/>
</dbReference>
<dbReference type="EMBL" id="QROF01000011">
    <property type="protein sequence ID" value="RHL02730.1"/>
    <property type="molecule type" value="Genomic_DNA"/>
</dbReference>
<evidence type="ECO:0000313" key="44">
    <source>
        <dbReference type="Proteomes" id="UP000283431"/>
    </source>
</evidence>
<evidence type="ECO:0000313" key="13">
    <source>
        <dbReference type="EMBL" id="MDB8018092.1"/>
    </source>
</evidence>
<sequence length="72" mass="8126">MLALTRKKGESLVINNDIEITILEIRGDQIKLGVSAPKEVPIYRKEVYTQIQQENRKSADAQNAQALKELFG</sequence>
<evidence type="ECO:0000313" key="56">
    <source>
        <dbReference type="Proteomes" id="UP000324325"/>
    </source>
</evidence>
<dbReference type="NCBIfam" id="TIGR00202">
    <property type="entry name" value="csrA"/>
    <property type="match status" value="1"/>
</dbReference>
<evidence type="ECO:0000313" key="55">
    <source>
        <dbReference type="Proteomes" id="UP000286581"/>
    </source>
</evidence>
<evidence type="ECO:0000256" key="6">
    <source>
        <dbReference type="HAMAP-Rule" id="MF_00167"/>
    </source>
</evidence>
<dbReference type="Pfam" id="PF02599">
    <property type="entry name" value="CsrA"/>
    <property type="match status" value="1"/>
</dbReference>
<evidence type="ECO:0000313" key="38">
    <source>
        <dbReference type="Proteomes" id="UP000245905"/>
    </source>
</evidence>
<evidence type="ECO:0000313" key="45">
    <source>
        <dbReference type="Proteomes" id="UP000283501"/>
    </source>
</evidence>
<dbReference type="GeneID" id="86987047"/>
<dbReference type="EMBL" id="CYXM01000010">
    <property type="protein sequence ID" value="CUN15193.1"/>
    <property type="molecule type" value="Genomic_DNA"/>
</dbReference>
<evidence type="ECO:0000256" key="3">
    <source>
        <dbReference type="ARBA" id="ARBA00022795"/>
    </source>
</evidence>
<evidence type="ECO:0000313" key="34">
    <source>
        <dbReference type="EMBL" id="TYL57297.1"/>
    </source>
</evidence>
<dbReference type="EMBL" id="JAJFBX010000017">
    <property type="protein sequence ID" value="MCC2747662.1"/>
    <property type="molecule type" value="Genomic_DNA"/>
</dbReference>
<reference evidence="15" key="7">
    <citation type="journal article" date="2020" name="Cell Host Microbe">
        <title>Functional and Genomic Variation between Human-Derived Isolates of Lachnospiraceae Reveals Inter- and Intra-Species Diversity.</title>
        <authorList>
            <person name="Sorbara M.T."/>
            <person name="Littmann E.R."/>
            <person name="Fontana E."/>
            <person name="Moody T.U."/>
            <person name="Kohout C.E."/>
            <person name="Gjonbalaj M."/>
            <person name="Eaton V."/>
            <person name="Seok R."/>
            <person name="Leiner I.M."/>
            <person name="Pamer E.G."/>
        </authorList>
    </citation>
    <scope>NUCLEOTIDE SEQUENCE</scope>
    <source>
        <strain evidence="15">MSK.17.79</strain>
    </source>
</reference>
<proteinExistence type="inferred from homology"/>
<evidence type="ECO:0000313" key="25">
    <source>
        <dbReference type="EMBL" id="RGZ93919.1"/>
    </source>
</evidence>
<reference evidence="34 56" key="5">
    <citation type="submission" date="2019-08" db="EMBL/GenBank/DDBJ databases">
        <authorList>
            <person name="Duncan S."/>
            <person name="Walker A."/>
        </authorList>
    </citation>
    <scope>NUCLEOTIDE SEQUENCE [LARGE SCALE GENOMIC DNA]</scope>
    <source>
        <strain evidence="34 56">L2-21</strain>
    </source>
</reference>
<dbReference type="NCBIfam" id="NF002469">
    <property type="entry name" value="PRK01712.1"/>
    <property type="match status" value="1"/>
</dbReference>
<dbReference type="Proteomes" id="UP000260717">
    <property type="component" value="Unassembled WGS sequence"/>
</dbReference>
<dbReference type="Proteomes" id="UP001197741">
    <property type="component" value="Unassembled WGS sequence"/>
</dbReference>
<dbReference type="RefSeq" id="WP_012741037.1">
    <property type="nucleotide sequence ID" value="NZ_CP092643.1"/>
</dbReference>
<evidence type="ECO:0000313" key="43">
    <source>
        <dbReference type="Proteomes" id="UP000283297"/>
    </source>
</evidence>
<keyword evidence="2 6" id="KW-0678">Repressor</keyword>
<dbReference type="EMBL" id="VSTG01000012">
    <property type="protein sequence ID" value="TYL57297.1"/>
    <property type="molecule type" value="Genomic_DNA"/>
</dbReference>
<dbReference type="EMBL" id="QSFZ01000004">
    <property type="protein sequence ID" value="RHA93131.1"/>
    <property type="molecule type" value="Genomic_DNA"/>
</dbReference>
<name>A0A173UJG3_9FIRM</name>
<evidence type="ECO:0000313" key="31">
    <source>
        <dbReference type="EMBL" id="RHL02730.1"/>
    </source>
</evidence>
<keyword evidence="1 6" id="KW-0963">Cytoplasm</keyword>
<evidence type="ECO:0000313" key="51">
    <source>
        <dbReference type="Proteomes" id="UP000286104"/>
    </source>
</evidence>
<dbReference type="GO" id="GO:0006109">
    <property type="term" value="P:regulation of carbohydrate metabolic process"/>
    <property type="evidence" value="ECO:0007669"/>
    <property type="project" value="InterPro"/>
</dbReference>
<reference evidence="35 36" key="2">
    <citation type="submission" date="2015-09" db="EMBL/GenBank/DDBJ databases">
        <authorList>
            <consortium name="Pathogen Informatics"/>
        </authorList>
    </citation>
    <scope>NUCLEOTIDE SEQUENCE [LARGE SCALE GENOMIC DNA]</scope>
    <source>
        <strain evidence="8 35">2789STDY5608860</strain>
        <strain evidence="9 36">2789STDY5834884</strain>
        <strain evidence="7 37">2789STDY5834968</strain>
    </source>
</reference>
<evidence type="ECO:0000313" key="42">
    <source>
        <dbReference type="Proteomes" id="UP000266698"/>
    </source>
</evidence>
<evidence type="ECO:0000313" key="52">
    <source>
        <dbReference type="Proteomes" id="UP000286181"/>
    </source>
</evidence>
<dbReference type="Proteomes" id="UP000283431">
    <property type="component" value="Unassembled WGS sequence"/>
</dbReference>
<dbReference type="EMBL" id="QSDV01000004">
    <property type="protein sequence ID" value="RGZ19347.1"/>
    <property type="molecule type" value="Genomic_DNA"/>
</dbReference>
<reference evidence="39 40" key="3">
    <citation type="submission" date="2018-08" db="EMBL/GenBank/DDBJ databases">
        <title>A genome reference for cultivated species of the human gut microbiota.</title>
        <authorList>
            <person name="Zou Y."/>
            <person name="Xue W."/>
            <person name="Luo G."/>
        </authorList>
    </citation>
    <scope>NUCLEOTIDE SEQUENCE [LARGE SCALE GENOMIC DNA]</scope>
    <source>
        <strain evidence="22 46">AF06-19</strain>
        <strain evidence="21 55">AF12-8</strain>
        <strain evidence="20 48">AF18-16LB</strain>
        <strain evidence="33 42">AF36-2BH</strain>
        <strain evidence="32 43">AF38-24</strain>
        <strain evidence="31 52">AF39-14AC</strain>
        <strain evidence="30 50">AM16-11</strain>
        <strain evidence="29 45">AM26-2LB</strain>
        <strain evidence="28 51">AM36-3AA</strain>
        <strain evidence="27 53">AM42-17AT</strain>
        <strain evidence="26 54">AM44-1AT</strain>
        <strain evidence="25 47">AM47-6BH</strain>
        <strain evidence="24 44">AM48-7</strain>
        <strain evidence="23 49">AM54-25XD</strain>
        <strain evidence="19 40">OM05-6AA</strain>
        <strain evidence="18 39">OM08-12AT</strain>
        <strain evidence="17 41">TF11-15AC</strain>
    </source>
</reference>
<evidence type="ECO:0000313" key="16">
    <source>
        <dbReference type="EMBL" id="PWE84165.1"/>
    </source>
</evidence>
<dbReference type="Proteomes" id="UP001197684">
    <property type="component" value="Unassembled WGS sequence"/>
</dbReference>
<dbReference type="EMBL" id="QSUG01000003">
    <property type="protein sequence ID" value="RGN25072.1"/>
    <property type="molecule type" value="Genomic_DNA"/>
</dbReference>
<evidence type="ECO:0000313" key="19">
    <source>
        <dbReference type="EMBL" id="RGN25072.1"/>
    </source>
</evidence>
<accession>A0A173UJG3</accession>
<dbReference type="Proteomes" id="UP001212823">
    <property type="component" value="Unassembled WGS sequence"/>
</dbReference>
<evidence type="ECO:0000313" key="9">
    <source>
        <dbReference type="EMBL" id="CUO81023.1"/>
    </source>
</evidence>
<dbReference type="Proteomes" id="UP000095384">
    <property type="component" value="Unassembled WGS sequence"/>
</dbReference>
<evidence type="ECO:0000313" key="15">
    <source>
        <dbReference type="EMBL" id="NSC27666.1"/>
    </source>
</evidence>
<evidence type="ECO:0000313" key="11">
    <source>
        <dbReference type="EMBL" id="MCB6961787.1"/>
    </source>
</evidence>
<evidence type="ECO:0000313" key="48">
    <source>
        <dbReference type="Proteomes" id="UP000284296"/>
    </source>
</evidence>
<dbReference type="Proteomes" id="UP000285209">
    <property type="component" value="Unassembled WGS sequence"/>
</dbReference>
<evidence type="ECO:0000313" key="50">
    <source>
        <dbReference type="Proteomes" id="UP000285865"/>
    </source>
</evidence>
<dbReference type="SMR" id="A0A173UJG3"/>
<evidence type="ECO:0000313" key="21">
    <source>
        <dbReference type="EMBL" id="RGW39400.1"/>
    </source>
</evidence>
<evidence type="ECO:0000313" key="46">
    <source>
        <dbReference type="Proteomes" id="UP000283683"/>
    </source>
</evidence>
<evidence type="ECO:0000256" key="1">
    <source>
        <dbReference type="ARBA" id="ARBA00022490"/>
    </source>
</evidence>
<dbReference type="EMBL" id="JAJCJK010000010">
    <property type="protein sequence ID" value="MCB6938339.1"/>
    <property type="molecule type" value="Genomic_DNA"/>
</dbReference>
<reference evidence="13" key="11">
    <citation type="submission" date="2023-01" db="EMBL/GenBank/DDBJ databases">
        <title>Human gut microbiome strain richness.</title>
        <authorList>
            <person name="Chen-Liaw A."/>
        </authorList>
    </citation>
    <scope>NUCLEOTIDE SEQUENCE</scope>
    <source>
        <strain evidence="13">1001283st1_D2_1001283B150209_150212</strain>
    </source>
</reference>
<evidence type="ECO:0000313" key="49">
    <source>
        <dbReference type="Proteomes" id="UP000285209"/>
    </source>
</evidence>
<keyword evidence="3 6" id="KW-1005">Bacterial flagellum biogenesis</keyword>
<dbReference type="Proteomes" id="UP000095602">
    <property type="component" value="Unassembled WGS sequence"/>
</dbReference>
<evidence type="ECO:0000313" key="54">
    <source>
        <dbReference type="Proteomes" id="UP000286341"/>
    </source>
</evidence>
<dbReference type="EMBL" id="QSEN01000017">
    <property type="protein sequence ID" value="RGZ74701.1"/>
    <property type="molecule type" value="Genomic_DNA"/>
</dbReference>
<evidence type="ECO:0000313" key="37">
    <source>
        <dbReference type="Proteomes" id="UP000095673"/>
    </source>
</evidence>
<evidence type="ECO:0000313" key="39">
    <source>
        <dbReference type="Proteomes" id="UP000260717"/>
    </source>
</evidence>
<dbReference type="EMBL" id="CYYW01000012">
    <property type="protein sequence ID" value="CUO23333.1"/>
    <property type="molecule type" value="Genomic_DNA"/>
</dbReference>
<comment type="subunit">
    <text evidence="6">Homodimer; the beta-strands of each monomer intercalate to form a hydrophobic core, while the alpha-helices form wings that extend away from the core.</text>
</comment>
<reference evidence="34 56" key="6">
    <citation type="submission" date="2019-09" db="EMBL/GenBank/DDBJ databases">
        <title>Strain-level analysis of Eubacterium rectale using genomes from metagenomes.</title>
        <authorList>
            <person name="Karcher N."/>
            <person name="Segata N."/>
        </authorList>
    </citation>
    <scope>NUCLEOTIDE SEQUENCE [LARGE SCALE GENOMIC DNA]</scope>
    <source>
        <strain evidence="34 56">L2-21</strain>
    </source>
</reference>
<evidence type="ECO:0000313" key="41">
    <source>
        <dbReference type="Proteomes" id="UP000261052"/>
    </source>
</evidence>
<dbReference type="Proteomes" id="UP000245905">
    <property type="component" value="Unassembled WGS sequence"/>
</dbReference>
<dbReference type="Proteomes" id="UP000283297">
    <property type="component" value="Unassembled WGS sequence"/>
</dbReference>
<dbReference type="EMBL" id="QSAZ01000008">
    <property type="protein sequence ID" value="RGW86778.1"/>
    <property type="molecule type" value="Genomic_DNA"/>
</dbReference>
<reference evidence="14 57" key="4">
    <citation type="journal article" date="2019" name="Nat. Med.">
        <title>A library of human gut bacterial isolates paired with longitudinal multiomics data enables mechanistic microbiome research.</title>
        <authorList>
            <person name="Poyet M."/>
            <person name="Groussin M."/>
            <person name="Gibbons S.M."/>
            <person name="Avila-Pacheco J."/>
            <person name="Jiang X."/>
            <person name="Kearney S.M."/>
            <person name="Perrotta A.R."/>
            <person name="Berdy B."/>
            <person name="Zhao S."/>
            <person name="Lieberman T.D."/>
            <person name="Swanson P.K."/>
            <person name="Smith M."/>
            <person name="Roesemann S."/>
            <person name="Alexander J.E."/>
            <person name="Rich S.A."/>
            <person name="Livny J."/>
            <person name="Vlamakis H."/>
            <person name="Clish C."/>
            <person name="Bullock K."/>
            <person name="Deik A."/>
            <person name="Scott J."/>
            <person name="Pierce K.A."/>
            <person name="Xavier R.J."/>
            <person name="Alm E.J."/>
        </authorList>
    </citation>
    <scope>NUCLEOTIDE SEQUENCE [LARGE SCALE GENOMIC DNA]</scope>
    <source>
        <strain evidence="14 57">BIOML-A11</strain>
    </source>
</reference>
<dbReference type="Gene3D" id="2.60.40.4380">
    <property type="entry name" value="Translational regulator CsrA"/>
    <property type="match status" value="1"/>
</dbReference>
<evidence type="ECO:0000313" key="28">
    <source>
        <dbReference type="EMBL" id="RHC39526.1"/>
    </source>
</evidence>
<evidence type="ECO:0000313" key="33">
    <source>
        <dbReference type="EMBL" id="RHL77311.1"/>
    </source>
</evidence>
<dbReference type="InterPro" id="IPR003751">
    <property type="entry name" value="CsrA"/>
</dbReference>
<dbReference type="Proteomes" id="UP000324325">
    <property type="component" value="Unassembled WGS sequence"/>
</dbReference>
<dbReference type="InterPro" id="IPR036107">
    <property type="entry name" value="CsrA_sf"/>
</dbReference>
<dbReference type="EMBL" id="JAQLYE010000013">
    <property type="protein sequence ID" value="MDB8018092.1"/>
    <property type="molecule type" value="Genomic_DNA"/>
</dbReference>
<dbReference type="EMBL" id="QSQP01000019">
    <property type="protein sequence ID" value="RGK40992.1"/>
    <property type="molecule type" value="Genomic_DNA"/>
</dbReference>
<dbReference type="Proteomes" id="UP000479563">
    <property type="component" value="Unassembled WGS sequence"/>
</dbReference>
<dbReference type="EMBL" id="QRPB01000015">
    <property type="protein sequence ID" value="RHL77311.1"/>
    <property type="molecule type" value="Genomic_DNA"/>
</dbReference>
<reference evidence="12" key="9">
    <citation type="submission" date="2021-10" db="EMBL/GenBank/DDBJ databases">
        <title>Collection of gut derived symbiotic bacterial strains cultured from healthy donors.</title>
        <authorList>
            <person name="Lin H."/>
            <person name="Littmann E."/>
            <person name="Claire K."/>
            <person name="Pamer E."/>
        </authorList>
    </citation>
    <scope>NUCLEOTIDE SEQUENCE</scope>
    <source>
        <strain evidence="12">MSK.22.92</strain>
    </source>
</reference>
<evidence type="ECO:0000313" key="10">
    <source>
        <dbReference type="EMBL" id="MCB6938339.1"/>
    </source>
</evidence>
<dbReference type="Proteomes" id="UP000286181">
    <property type="component" value="Unassembled WGS sequence"/>
</dbReference>
<dbReference type="PANTHER" id="PTHR34984:SF1">
    <property type="entry name" value="CARBON STORAGE REGULATOR"/>
    <property type="match status" value="1"/>
</dbReference>
<dbReference type="Proteomes" id="UP000286220">
    <property type="component" value="Unassembled WGS sequence"/>
</dbReference>
<dbReference type="Proteomes" id="UP000283683">
    <property type="component" value="Unassembled WGS sequence"/>
</dbReference>
<reference evidence="15" key="8">
    <citation type="submission" date="2020-02" db="EMBL/GenBank/DDBJ databases">
        <authorList>
            <person name="Littmann E."/>
            <person name="Sorbara M."/>
        </authorList>
    </citation>
    <scope>NUCLEOTIDE SEQUENCE</scope>
    <source>
        <strain evidence="15">MSK.17.79</strain>
    </source>
</reference>
<gene>
    <name evidence="6 7" type="primary">csrA</name>
    <name evidence="33" type="ORF">DW001_11815</name>
    <name evidence="32" type="ORF">DW028_14115</name>
    <name evidence="31" type="ORF">DW038_11825</name>
    <name evidence="30" type="ORF">DW172_06255</name>
    <name evidence="29" type="ORF">DW703_12615</name>
    <name evidence="28" type="ORF">DW848_07750</name>
    <name evidence="27" type="ORF">DW912_05565</name>
    <name evidence="26" type="ORF">DW948_06950</name>
    <name evidence="25" type="ORF">DW967_05515</name>
    <name evidence="24" type="ORF">DW975_09985</name>
    <name evidence="22" type="ORF">DWV45_09135</name>
    <name evidence="21" type="ORF">DWV78_09685</name>
    <name evidence="20" type="ORF">DWX06_08315</name>
    <name evidence="23" type="ORF">DXA03_04790</name>
    <name evidence="19" type="ORF">DXB72_04780</name>
    <name evidence="18" type="ORF">DXC13_04570</name>
    <name evidence="17" type="ORF">DXD13_13115</name>
    <name evidence="8" type="ORF">ERS852417_01854</name>
    <name evidence="9" type="ORF">ERS852497_00893</name>
    <name evidence="7" type="ORF">ERS852580_02230</name>
    <name evidence="34" type="ORF">FYL37_09940</name>
    <name evidence="15" type="ORF">G4319_09985</name>
    <name evidence="14" type="ORF">GKE07_04745</name>
    <name evidence="16" type="ORF">LD38_06120</name>
    <name evidence="10" type="ORF">LIZ56_07935</name>
    <name evidence="11" type="ORF">LIZ82_12950</name>
    <name evidence="12" type="ORF">LK487_11590</name>
    <name evidence="13" type="ORF">PNE45_08600</name>
</gene>
<organism evidence="7 37">
    <name type="scientific">Agathobacter rectalis</name>
    <dbReference type="NCBI Taxonomy" id="39491"/>
    <lineage>
        <taxon>Bacteria</taxon>
        <taxon>Bacillati</taxon>
        <taxon>Bacillota</taxon>
        <taxon>Clostridia</taxon>
        <taxon>Lachnospirales</taxon>
        <taxon>Lachnospiraceae</taxon>
        <taxon>Agathobacter</taxon>
    </lineage>
</organism>
<dbReference type="GO" id="GO:1902208">
    <property type="term" value="P:regulation of bacterial-type flagellum assembly"/>
    <property type="evidence" value="ECO:0007669"/>
    <property type="project" value="UniProtKB-UniRule"/>
</dbReference>
<evidence type="ECO:0000256" key="5">
    <source>
        <dbReference type="ARBA" id="ARBA00022884"/>
    </source>
</evidence>
<dbReference type="EMBL" id="CZAJ01000006">
    <property type="protein sequence ID" value="CUO81023.1"/>
    <property type="molecule type" value="Genomic_DNA"/>
</dbReference>
<evidence type="ECO:0000313" key="36">
    <source>
        <dbReference type="Proteomes" id="UP000095602"/>
    </source>
</evidence>
<comment type="subcellular location">
    <subcellularLocation>
        <location evidence="6">Cytoplasm</location>
    </subcellularLocation>
</comment>
<evidence type="ECO:0000313" key="26">
    <source>
        <dbReference type="EMBL" id="RHA14407.1"/>
    </source>
</evidence>
<dbReference type="Proteomes" id="UP000286341">
    <property type="component" value="Unassembled WGS sequence"/>
</dbReference>
<dbReference type="EMBL" id="QRXG01000012">
    <property type="protein sequence ID" value="RGT81099.1"/>
    <property type="molecule type" value="Genomic_DNA"/>
</dbReference>
<dbReference type="AlphaFoldDB" id="A0A173UJG3"/>
<dbReference type="EMBL" id="QSAE01000028">
    <property type="protein sequence ID" value="RGW39400.1"/>
    <property type="molecule type" value="Genomic_DNA"/>
</dbReference>
<evidence type="ECO:0000313" key="57">
    <source>
        <dbReference type="Proteomes" id="UP000479563"/>
    </source>
</evidence>
<dbReference type="HAMAP" id="MF_00167">
    <property type="entry name" value="CsrA"/>
    <property type="match status" value="1"/>
</dbReference>
<dbReference type="EMBL" id="WKQP01000005">
    <property type="protein sequence ID" value="MSC59526.1"/>
    <property type="molecule type" value="Genomic_DNA"/>
</dbReference>
<evidence type="ECO:0000313" key="30">
    <source>
        <dbReference type="EMBL" id="RHI23674.1"/>
    </source>
</evidence>
<evidence type="ECO:0000313" key="17">
    <source>
        <dbReference type="EMBL" id="RGK40992.1"/>
    </source>
</evidence>
<dbReference type="PANTHER" id="PTHR34984">
    <property type="entry name" value="CARBON STORAGE REGULATOR"/>
    <property type="match status" value="1"/>
</dbReference>
<keyword evidence="5 6" id="KW-0694">RNA-binding</keyword>
<evidence type="ECO:0000313" key="32">
    <source>
        <dbReference type="EMBL" id="RHL25796.1"/>
    </source>
</evidence>
<dbReference type="Proteomes" id="UP000285865">
    <property type="component" value="Unassembled WGS sequence"/>
</dbReference>
<dbReference type="GO" id="GO:0006402">
    <property type="term" value="P:mRNA catabolic process"/>
    <property type="evidence" value="ECO:0007669"/>
    <property type="project" value="InterPro"/>
</dbReference>
<dbReference type="Proteomes" id="UP000283721">
    <property type="component" value="Unassembled WGS sequence"/>
</dbReference>
<dbReference type="GO" id="GO:0045947">
    <property type="term" value="P:negative regulation of translational initiation"/>
    <property type="evidence" value="ECO:0007669"/>
    <property type="project" value="UniProtKB-UniRule"/>
</dbReference>
<dbReference type="EMBL" id="QRON01000016">
    <property type="protein sequence ID" value="RHL25796.1"/>
    <property type="molecule type" value="Genomic_DNA"/>
</dbReference>
<evidence type="ECO:0000313" key="18">
    <source>
        <dbReference type="EMBL" id="RGM51148.1"/>
    </source>
</evidence>
<dbReference type="EMBL" id="QSKY01000021">
    <property type="protein sequence ID" value="RHF01683.1"/>
    <property type="molecule type" value="Genomic_DNA"/>
</dbReference>
<evidence type="ECO:0000256" key="4">
    <source>
        <dbReference type="ARBA" id="ARBA00022845"/>
    </source>
</evidence>
<keyword evidence="4 6" id="KW-0810">Translation regulation</keyword>
<dbReference type="Proteomes" id="UP000095673">
    <property type="component" value="Unassembled WGS sequence"/>
</dbReference>
<dbReference type="EMBL" id="QSTI01000005">
    <property type="protein sequence ID" value="RGM51148.1"/>
    <property type="molecule type" value="Genomic_DNA"/>
</dbReference>
<dbReference type="GO" id="GO:0005829">
    <property type="term" value="C:cytosol"/>
    <property type="evidence" value="ECO:0007669"/>
    <property type="project" value="TreeGrafter"/>
</dbReference>
<dbReference type="OrthoDB" id="9809061at2"/>
<evidence type="ECO:0000313" key="27">
    <source>
        <dbReference type="EMBL" id="RHA93131.1"/>
    </source>
</evidence>
<evidence type="ECO:0000313" key="20">
    <source>
        <dbReference type="EMBL" id="RGT81099.1"/>
    </source>
</evidence>
<evidence type="ECO:0000256" key="2">
    <source>
        <dbReference type="ARBA" id="ARBA00022491"/>
    </source>
</evidence>
<evidence type="ECO:0000313" key="47">
    <source>
        <dbReference type="Proteomes" id="UP000283721"/>
    </source>
</evidence>
<evidence type="ECO:0000313" key="22">
    <source>
        <dbReference type="EMBL" id="RGW86778.1"/>
    </source>
</evidence>
<dbReference type="EMBL" id="JRFS01000011">
    <property type="protein sequence ID" value="PWE84165.1"/>
    <property type="molecule type" value="Genomic_DNA"/>
</dbReference>
<evidence type="ECO:0000313" key="24">
    <source>
        <dbReference type="EMBL" id="RGZ74701.1"/>
    </source>
</evidence>
<dbReference type="EMBL" id="QSES01000008">
    <property type="protein sequence ID" value="RGZ93919.1"/>
    <property type="molecule type" value="Genomic_DNA"/>
</dbReference>
<dbReference type="Proteomes" id="UP000284296">
    <property type="component" value="Unassembled WGS sequence"/>
</dbReference>
<dbReference type="EMBL" id="JAAILW010000018">
    <property type="protein sequence ID" value="NSC27666.1"/>
    <property type="molecule type" value="Genomic_DNA"/>
</dbReference>
<evidence type="ECO:0000313" key="8">
    <source>
        <dbReference type="EMBL" id="CUO23333.1"/>
    </source>
</evidence>
<dbReference type="Proteomes" id="UP001193670">
    <property type="component" value="Unassembled WGS sequence"/>
</dbReference>
<dbReference type="EMBL" id="QSFB01000007">
    <property type="protein sequence ID" value="RHA14407.1"/>
    <property type="molecule type" value="Genomic_DNA"/>
</dbReference>
<dbReference type="Proteomes" id="UP000286581">
    <property type="component" value="Unassembled WGS sequence"/>
</dbReference>
<dbReference type="GO" id="GO:0044781">
    <property type="term" value="P:bacterial-type flagellum organization"/>
    <property type="evidence" value="ECO:0007669"/>
    <property type="project" value="UniProtKB-KW"/>
</dbReference>
<comment type="function">
    <text evidence="6">A translational regulator that binds mRNA to regulate translation initiation and/or mRNA stability. Usually binds in the 5'-UTR at or near the Shine-Dalgarno sequence preventing ribosome-binding, thus repressing translation. Its main target seems to be the major flagellin gene, while its function is anatagonized by FliW.</text>
</comment>
<evidence type="ECO:0000313" key="53">
    <source>
        <dbReference type="Proteomes" id="UP000286220"/>
    </source>
</evidence>
<reference evidence="10" key="10">
    <citation type="submission" date="2021-10" db="EMBL/GenBank/DDBJ databases">
        <title>Collection of gut derived symbiotic bacterial strains cultured from healthy donors.</title>
        <authorList>
            <person name="Lin H."/>
            <person name="Littmann E."/>
            <person name="Kohout C."/>
            <person name="Pamer E.G."/>
        </authorList>
    </citation>
    <scope>NUCLEOTIDE SEQUENCE</scope>
    <source>
        <strain evidence="11">DFI.7.28A</strain>
        <strain evidence="10">DFI.9.42</strain>
    </source>
</reference>
<dbReference type="OMA" id="VYRKEVY"/>
<dbReference type="EMBL" id="QRKN01000003">
    <property type="protein sequence ID" value="RHI23674.1"/>
    <property type="molecule type" value="Genomic_DNA"/>
</dbReference>
<evidence type="ECO:0000313" key="7">
    <source>
        <dbReference type="EMBL" id="CUN15193.1"/>
    </source>
</evidence>
<evidence type="ECO:0000313" key="40">
    <source>
        <dbReference type="Proteomes" id="UP000260970"/>
    </source>
</evidence>
<protein>
    <recommendedName>
        <fullName evidence="6">Translational regulator CsrA</fullName>
    </recommendedName>
</protein>
<dbReference type="EMBL" id="QSHU01000008">
    <property type="protein sequence ID" value="RHC39526.1"/>
    <property type="molecule type" value="Genomic_DNA"/>
</dbReference>
<evidence type="ECO:0000313" key="29">
    <source>
        <dbReference type="EMBL" id="RHF01683.1"/>
    </source>
</evidence>
<dbReference type="FunFam" id="2.60.40.4380:FF:000002">
    <property type="entry name" value="Translational regulator CsrA"/>
    <property type="match status" value="1"/>
</dbReference>
<dbReference type="Proteomes" id="UP000283501">
    <property type="component" value="Unassembled WGS sequence"/>
</dbReference>
<dbReference type="Proteomes" id="UP001197847">
    <property type="component" value="Unassembled WGS sequence"/>
</dbReference>
<dbReference type="Proteomes" id="UP000261052">
    <property type="component" value="Unassembled WGS sequence"/>
</dbReference>
<evidence type="ECO:0000313" key="23">
    <source>
        <dbReference type="EMBL" id="RGZ19347.1"/>
    </source>
</evidence>
<reference evidence="16 38" key="1">
    <citation type="submission" date="2014-09" db="EMBL/GenBank/DDBJ databases">
        <title>Butyrate-producing bacteria isolated from human gut.</title>
        <authorList>
            <person name="Zhang Q."/>
            <person name="Zhao L."/>
        </authorList>
    </citation>
    <scope>NUCLEOTIDE SEQUENCE [LARGE SCALE GENOMIC DNA]</scope>
    <source>
        <strain evidence="16 38">R22</strain>
    </source>
</reference>
<dbReference type="Proteomes" id="UP000266698">
    <property type="component" value="Unassembled WGS sequence"/>
</dbReference>
<dbReference type="GO" id="GO:0048027">
    <property type="term" value="F:mRNA 5'-UTR binding"/>
    <property type="evidence" value="ECO:0007669"/>
    <property type="project" value="UniProtKB-UniRule"/>
</dbReference>